<dbReference type="Gene3D" id="3.75.10.10">
    <property type="entry name" value="L-arginine/glycine Amidinotransferase, Chain A"/>
    <property type="match status" value="1"/>
</dbReference>
<protein>
    <recommendedName>
        <fullName evidence="3">Amidinotransferase</fullName>
    </recommendedName>
</protein>
<organism evidence="1 2">
    <name type="scientific">Hymenobacter mucosus</name>
    <dbReference type="NCBI Taxonomy" id="1411120"/>
    <lineage>
        <taxon>Bacteria</taxon>
        <taxon>Pseudomonadati</taxon>
        <taxon>Bacteroidota</taxon>
        <taxon>Cytophagia</taxon>
        <taxon>Cytophagales</taxon>
        <taxon>Hymenobacteraceae</taxon>
        <taxon>Hymenobacter</taxon>
    </lineage>
</organism>
<dbReference type="Proteomes" id="UP000198310">
    <property type="component" value="Unassembled WGS sequence"/>
</dbReference>
<dbReference type="RefSeq" id="WP_089331695.1">
    <property type="nucleotide sequence ID" value="NZ_FZNS01000001.1"/>
</dbReference>
<evidence type="ECO:0008006" key="3">
    <source>
        <dbReference type="Google" id="ProtNLM"/>
    </source>
</evidence>
<keyword evidence="2" id="KW-1185">Reference proteome</keyword>
<evidence type="ECO:0000313" key="1">
    <source>
        <dbReference type="EMBL" id="SNR34441.1"/>
    </source>
</evidence>
<name>A0A238VJT1_9BACT</name>
<dbReference type="EMBL" id="FZNS01000001">
    <property type="protein sequence ID" value="SNR34441.1"/>
    <property type="molecule type" value="Genomic_DNA"/>
</dbReference>
<dbReference type="PIRSF" id="PIRSF028188">
    <property type="entry name" value="Amdntrnsf_FN0238"/>
    <property type="match status" value="1"/>
</dbReference>
<dbReference type="Pfam" id="PF19420">
    <property type="entry name" value="DDAH_eukar"/>
    <property type="match status" value="1"/>
</dbReference>
<evidence type="ECO:0000313" key="2">
    <source>
        <dbReference type="Proteomes" id="UP000198310"/>
    </source>
</evidence>
<accession>A0A238VJT1</accession>
<dbReference type="SUPFAM" id="SSF55909">
    <property type="entry name" value="Pentein"/>
    <property type="match status" value="1"/>
</dbReference>
<proteinExistence type="predicted"/>
<dbReference type="AlphaFoldDB" id="A0A238VJT1"/>
<dbReference type="InterPro" id="IPR014541">
    <property type="entry name" value="Amdntrnsf_FN0238"/>
</dbReference>
<reference evidence="2" key="1">
    <citation type="submission" date="2017-06" db="EMBL/GenBank/DDBJ databases">
        <authorList>
            <person name="Varghese N."/>
            <person name="Submissions S."/>
        </authorList>
    </citation>
    <scope>NUCLEOTIDE SEQUENCE [LARGE SCALE GENOMIC DNA]</scope>
    <source>
        <strain evidence="2">DSM 28041</strain>
    </source>
</reference>
<dbReference type="PANTHER" id="PTHR43224:SF1">
    <property type="entry name" value="AMIDINOTRANSFERASE"/>
    <property type="match status" value="1"/>
</dbReference>
<dbReference type="PANTHER" id="PTHR43224">
    <property type="entry name" value="AMIDINOTRANSFERASE"/>
    <property type="match status" value="1"/>
</dbReference>
<sequence>MQSASTVFVVRPARFGFNVETASSNSFQQLVSGLSMEDLQSQVAAEFDGVVLTLRSKGVQVLVFEDTPEPPKPDAVFPNNWLTLHADGTALLYPMCAPNRRPERRSDIVAALGAQFHIRQVHDVSAYETQGRFLEGTGSIIFDHEHRIAYACLSVRTDAELLLQVTARLGFQAVTFHAEDTHGQAIYHTNVMMCIGTHFAVICLESIPDAQERATITASLASTGHELVAITLAQAACFAGNMLTLQPAGDGPELLALSQRAYDALTPQQCAILARYCELVPLAIPTIETIGGGSVRCMLAEVFLPRKN</sequence>
<dbReference type="NCBIfam" id="NF046062">
    <property type="entry name" value="citrull_CtlX"/>
    <property type="match status" value="1"/>
</dbReference>
<gene>
    <name evidence="1" type="ORF">SAMN06269173_101762</name>
</gene>